<evidence type="ECO:0000313" key="4">
    <source>
        <dbReference type="Proteomes" id="UP000295043"/>
    </source>
</evidence>
<accession>A0A1L3LKV7</accession>
<dbReference type="Proteomes" id="UP000182306">
    <property type="component" value="Chromosome"/>
</dbReference>
<proteinExistence type="predicted"/>
<dbReference type="AlphaFoldDB" id="A0A1L3LKV7"/>
<evidence type="ECO:0000313" key="1">
    <source>
        <dbReference type="EMBL" id="APG90714.1"/>
    </source>
</evidence>
<evidence type="ECO:0000313" key="3">
    <source>
        <dbReference type="Proteomes" id="UP000182306"/>
    </source>
</evidence>
<dbReference type="Proteomes" id="UP000295043">
    <property type="component" value="Unassembled WGS sequence"/>
</dbReference>
<dbReference type="SUPFAM" id="SSF56784">
    <property type="entry name" value="HAD-like"/>
    <property type="match status" value="1"/>
</dbReference>
<reference evidence="2 4" key="2">
    <citation type="submission" date="2019-03" db="EMBL/GenBank/DDBJ databases">
        <title>Genomic Encyclopedia of Type Strains, Phase IV (KMG-V): Genome sequencing to study the core and pangenomes of soil and plant-associated prokaryotes.</title>
        <authorList>
            <person name="Whitman W."/>
        </authorList>
    </citation>
    <scope>NUCLEOTIDE SEQUENCE [LARGE SCALE GENOMIC DNA]</scope>
    <source>
        <strain evidence="2 4">23C40</strain>
    </source>
</reference>
<dbReference type="OrthoDB" id="7192139at2"/>
<keyword evidence="3" id="KW-1185">Reference proteome</keyword>
<dbReference type="KEGG" id="same:SAMCFNEI73_Ch1408"/>
<dbReference type="EMBL" id="CP013107">
    <property type="protein sequence ID" value="APG90714.1"/>
    <property type="molecule type" value="Genomic_DNA"/>
</dbReference>
<protein>
    <submittedName>
        <fullName evidence="1">Uncharacterized protein</fullName>
    </submittedName>
</protein>
<reference evidence="1 3" key="1">
    <citation type="submission" date="2015-10" db="EMBL/GenBank/DDBJ databases">
        <title>Genomic differences between typical nodule nitrogen-fixing rhizobial strains and those coming from bean seeds.</title>
        <authorList>
            <person name="Peralta H."/>
            <person name="Aguilar-Vera A."/>
            <person name="Diaz R."/>
            <person name="Mora Y."/>
            <person name="Martinez-Batallar G."/>
            <person name="Salazar E."/>
            <person name="Vargas-Lagunas C."/>
            <person name="Encarnacion S."/>
            <person name="Girard L."/>
            <person name="Mora J."/>
        </authorList>
    </citation>
    <scope>NUCLEOTIDE SEQUENCE [LARGE SCALE GENOMIC DNA]</scope>
    <source>
        <strain evidence="1 3">CFNEI 73</strain>
    </source>
</reference>
<name>A0A1L3LKV7_9HYPH</name>
<dbReference type="STRING" id="194963.SAMCFNEI73_Ch1408"/>
<gene>
    <name evidence="2" type="ORF">EV184_11450</name>
    <name evidence="1" type="ORF">SAMCFNEI73_Ch1408</name>
</gene>
<dbReference type="RefSeq" id="WP_064252181.1">
    <property type="nucleotide sequence ID" value="NZ_CP013107.1"/>
</dbReference>
<evidence type="ECO:0000313" key="2">
    <source>
        <dbReference type="EMBL" id="TCN28225.1"/>
    </source>
</evidence>
<dbReference type="InterPro" id="IPR036412">
    <property type="entry name" value="HAD-like_sf"/>
</dbReference>
<sequence>MPAFAAAGDVPLRQRPLIVTDVDEVVLEFLTPFMAFLEAREHALLPRSFRLAGNIIDRRGGEAVSEATAETLLEAFFAVQDQWQTPAARAVETLAELSEEADIIFLTAMPPRHAPVRRALLDVLGLSYPLLASEEPKGPLVKHLHGERRLPLVFIDDILHNLHSVQAHAPSSLLINLMANAEFRALAPPPPAGIHVAADWAEAAKLIRSHWGATTPG</sequence>
<dbReference type="EMBL" id="SLVU01000014">
    <property type="protein sequence ID" value="TCN28225.1"/>
    <property type="molecule type" value="Genomic_DNA"/>
</dbReference>
<organism evidence="1 3">
    <name type="scientific">Sinorhizobium americanum</name>
    <dbReference type="NCBI Taxonomy" id="194963"/>
    <lineage>
        <taxon>Bacteria</taxon>
        <taxon>Pseudomonadati</taxon>
        <taxon>Pseudomonadota</taxon>
        <taxon>Alphaproteobacteria</taxon>
        <taxon>Hyphomicrobiales</taxon>
        <taxon>Rhizobiaceae</taxon>
        <taxon>Sinorhizobium/Ensifer group</taxon>
        <taxon>Sinorhizobium</taxon>
    </lineage>
</organism>